<reference evidence="2" key="1">
    <citation type="submission" date="2021-12" db="EMBL/GenBank/DDBJ databases">
        <authorList>
            <person name="Martin H S."/>
        </authorList>
    </citation>
    <scope>NUCLEOTIDE SEQUENCE</scope>
</reference>
<dbReference type="EMBL" id="OV170221">
    <property type="protein sequence ID" value="CAH0714679.1"/>
    <property type="molecule type" value="Genomic_DNA"/>
</dbReference>
<proteinExistence type="predicted"/>
<feature type="signal peptide" evidence="1">
    <location>
        <begin position="1"/>
        <end position="18"/>
    </location>
</feature>
<gene>
    <name evidence="2" type="ORF">BINO364_LOCUS1700</name>
</gene>
<evidence type="ECO:0000256" key="1">
    <source>
        <dbReference type="SAM" id="SignalP"/>
    </source>
</evidence>
<sequence>MVKLFIILVTLLIFNVGADICNREEIDSGFLDIINDDVDNNPDCNENEDIFIERQPTFSDGMWRCGDCSCIDESKLLYEEYFDVDTNNYLGRRLNTQIGFALNNMRCITIKTHQLNIVRRVTGSCFGNQVTLRVLSPYCQYIKIYG</sequence>
<feature type="chain" id="PRO_5035440838" evidence="1">
    <location>
        <begin position="19"/>
        <end position="146"/>
    </location>
</feature>
<dbReference type="OrthoDB" id="7347330at2759"/>
<protein>
    <submittedName>
        <fullName evidence="2">Uncharacterized protein</fullName>
    </submittedName>
</protein>
<organism evidence="2 3">
    <name type="scientific">Brenthis ino</name>
    <name type="common">lesser marbled fritillary</name>
    <dbReference type="NCBI Taxonomy" id="405034"/>
    <lineage>
        <taxon>Eukaryota</taxon>
        <taxon>Metazoa</taxon>
        <taxon>Ecdysozoa</taxon>
        <taxon>Arthropoda</taxon>
        <taxon>Hexapoda</taxon>
        <taxon>Insecta</taxon>
        <taxon>Pterygota</taxon>
        <taxon>Neoptera</taxon>
        <taxon>Endopterygota</taxon>
        <taxon>Lepidoptera</taxon>
        <taxon>Glossata</taxon>
        <taxon>Ditrysia</taxon>
        <taxon>Papilionoidea</taxon>
        <taxon>Nymphalidae</taxon>
        <taxon>Heliconiinae</taxon>
        <taxon>Argynnini</taxon>
        <taxon>Brenthis</taxon>
    </lineage>
</organism>
<accession>A0A8J9U7M1</accession>
<evidence type="ECO:0000313" key="2">
    <source>
        <dbReference type="EMBL" id="CAH0714679.1"/>
    </source>
</evidence>
<feature type="non-terminal residue" evidence="2">
    <location>
        <position position="146"/>
    </location>
</feature>
<dbReference type="AlphaFoldDB" id="A0A8J9U7M1"/>
<keyword evidence="1" id="KW-0732">Signal</keyword>
<keyword evidence="3" id="KW-1185">Reference proteome</keyword>
<name>A0A8J9U7M1_9NEOP</name>
<evidence type="ECO:0000313" key="3">
    <source>
        <dbReference type="Proteomes" id="UP000838878"/>
    </source>
</evidence>
<dbReference type="Proteomes" id="UP000838878">
    <property type="component" value="Chromosome 1"/>
</dbReference>